<comment type="caution">
    <text evidence="3">The sequence shown here is derived from an EMBL/GenBank/DDBJ whole genome shotgun (WGS) entry which is preliminary data.</text>
</comment>
<evidence type="ECO:0000259" key="2">
    <source>
        <dbReference type="Pfam" id="PF03259"/>
    </source>
</evidence>
<sequence>MAQEIDSIMSRISRHQGVEGILLFNLDGICIKSYNIFDEQKVKLCSTLCSDLCFRGKSIIKDFSNGKLEMIRIVTDLHEYMIVFERDYIMFTIYKQNDILSQK</sequence>
<keyword evidence="4" id="KW-1185">Reference proteome</keyword>
<accession>A0A9J6BTK6</accession>
<evidence type="ECO:0000313" key="3">
    <source>
        <dbReference type="EMBL" id="KAG5672819.1"/>
    </source>
</evidence>
<dbReference type="InterPro" id="IPR004942">
    <property type="entry name" value="Roadblock/LAMTOR2_dom"/>
</dbReference>
<dbReference type="Gene3D" id="3.30.450.30">
    <property type="entry name" value="Dynein light chain 2a, cytoplasmic"/>
    <property type="match status" value="1"/>
</dbReference>
<dbReference type="PANTHER" id="PTHR10779">
    <property type="entry name" value="DYNEIN LIGHT CHAIN ROADBLOCK"/>
    <property type="match status" value="1"/>
</dbReference>
<dbReference type="AlphaFoldDB" id="A0A9J6BTK6"/>
<dbReference type="Proteomes" id="UP001107558">
    <property type="component" value="Chromosome 3"/>
</dbReference>
<protein>
    <recommendedName>
        <fullName evidence="2">Roadblock/LAMTOR2 domain-containing protein</fullName>
    </recommendedName>
</protein>
<comment type="similarity">
    <text evidence="1">Belongs to the GAMAD family.</text>
</comment>
<name>A0A9J6BTK6_POLVA</name>
<proteinExistence type="inferred from homology"/>
<dbReference type="Pfam" id="PF03259">
    <property type="entry name" value="Robl_LC7"/>
    <property type="match status" value="1"/>
</dbReference>
<evidence type="ECO:0000313" key="4">
    <source>
        <dbReference type="Proteomes" id="UP001107558"/>
    </source>
</evidence>
<dbReference type="OrthoDB" id="9985637at2759"/>
<dbReference type="EMBL" id="JADBJN010000003">
    <property type="protein sequence ID" value="KAG5672819.1"/>
    <property type="molecule type" value="Genomic_DNA"/>
</dbReference>
<reference evidence="3" key="1">
    <citation type="submission" date="2021-03" db="EMBL/GenBank/DDBJ databases">
        <title>Chromosome level genome of the anhydrobiotic midge Polypedilum vanderplanki.</title>
        <authorList>
            <person name="Yoshida Y."/>
            <person name="Kikawada T."/>
            <person name="Gusev O."/>
        </authorList>
    </citation>
    <scope>NUCLEOTIDE SEQUENCE</scope>
    <source>
        <strain evidence="3">NIAS01</strain>
        <tissue evidence="3">Whole body or cell culture</tissue>
    </source>
</reference>
<evidence type="ECO:0000256" key="1">
    <source>
        <dbReference type="ARBA" id="ARBA00007191"/>
    </source>
</evidence>
<organism evidence="3 4">
    <name type="scientific">Polypedilum vanderplanki</name>
    <name type="common">Sleeping chironomid midge</name>
    <dbReference type="NCBI Taxonomy" id="319348"/>
    <lineage>
        <taxon>Eukaryota</taxon>
        <taxon>Metazoa</taxon>
        <taxon>Ecdysozoa</taxon>
        <taxon>Arthropoda</taxon>
        <taxon>Hexapoda</taxon>
        <taxon>Insecta</taxon>
        <taxon>Pterygota</taxon>
        <taxon>Neoptera</taxon>
        <taxon>Endopterygota</taxon>
        <taxon>Diptera</taxon>
        <taxon>Nematocera</taxon>
        <taxon>Chironomoidea</taxon>
        <taxon>Chironomidae</taxon>
        <taxon>Chironominae</taxon>
        <taxon>Polypedilum</taxon>
        <taxon>Polypedilum</taxon>
    </lineage>
</organism>
<feature type="domain" description="Roadblock/LAMTOR2" evidence="2">
    <location>
        <begin position="7"/>
        <end position="94"/>
    </location>
</feature>
<gene>
    <name evidence="3" type="ORF">PVAND_002909</name>
</gene>
<dbReference type="SUPFAM" id="SSF103196">
    <property type="entry name" value="Roadblock/LC7 domain"/>
    <property type="match status" value="1"/>
</dbReference>